<accession>A0AAE0RW18</accession>
<dbReference type="AlphaFoldDB" id="A0AAE0RW18"/>
<reference evidence="1" key="2">
    <citation type="journal article" date="2021" name="Genome Biol. Evol.">
        <title>Developing a high-quality reference genome for a parasitic bivalve with doubly uniparental inheritance (Bivalvia: Unionida).</title>
        <authorList>
            <person name="Smith C.H."/>
        </authorList>
    </citation>
    <scope>NUCLEOTIDE SEQUENCE</scope>
    <source>
        <strain evidence="1">CHS0354</strain>
        <tissue evidence="1">Mantle</tissue>
    </source>
</reference>
<sequence length="209" mass="23979">MQYIGIAGESYHPSNILLTNEPWKGRVLFTGPCGVTDHRVRVEPENRYIGIGTMSREGSSEVSYLWRAAPNTPFPRPKTSRVGEIGWRVPAHADWSMPNSGRQIMLGHFRQECEDRHSHLYQNAWYPGPDDEFPPESDAARVMNVYRPMSSGWPYRSTRMSKHNSLHFKQSRNPAATSYTNYYSIKASYGRDVGEAEGSQQRLQTIQRR</sequence>
<proteinExistence type="predicted"/>
<organism evidence="1 2">
    <name type="scientific">Potamilus streckersoni</name>
    <dbReference type="NCBI Taxonomy" id="2493646"/>
    <lineage>
        <taxon>Eukaryota</taxon>
        <taxon>Metazoa</taxon>
        <taxon>Spiralia</taxon>
        <taxon>Lophotrochozoa</taxon>
        <taxon>Mollusca</taxon>
        <taxon>Bivalvia</taxon>
        <taxon>Autobranchia</taxon>
        <taxon>Heteroconchia</taxon>
        <taxon>Palaeoheterodonta</taxon>
        <taxon>Unionida</taxon>
        <taxon>Unionoidea</taxon>
        <taxon>Unionidae</taxon>
        <taxon>Ambleminae</taxon>
        <taxon>Lampsilini</taxon>
        <taxon>Potamilus</taxon>
    </lineage>
</organism>
<dbReference type="EMBL" id="JAEAOA010000401">
    <property type="protein sequence ID" value="KAK3580703.1"/>
    <property type="molecule type" value="Genomic_DNA"/>
</dbReference>
<reference evidence="1" key="3">
    <citation type="submission" date="2023-05" db="EMBL/GenBank/DDBJ databases">
        <authorList>
            <person name="Smith C.H."/>
        </authorList>
    </citation>
    <scope>NUCLEOTIDE SEQUENCE</scope>
    <source>
        <strain evidence="1">CHS0354</strain>
        <tissue evidence="1">Mantle</tissue>
    </source>
</reference>
<gene>
    <name evidence="1" type="ORF">CHS0354_005706</name>
</gene>
<reference evidence="1" key="1">
    <citation type="journal article" date="2021" name="Genome Biol. Evol.">
        <title>A High-Quality Reference Genome for a Parasitic Bivalve with Doubly Uniparental Inheritance (Bivalvia: Unionida).</title>
        <authorList>
            <person name="Smith C.H."/>
        </authorList>
    </citation>
    <scope>NUCLEOTIDE SEQUENCE</scope>
    <source>
        <strain evidence="1">CHS0354</strain>
    </source>
</reference>
<keyword evidence="2" id="KW-1185">Reference proteome</keyword>
<dbReference type="PANTHER" id="PTHR34833:SF1">
    <property type="entry name" value="GENE, 17359-RELATED"/>
    <property type="match status" value="1"/>
</dbReference>
<protein>
    <submittedName>
        <fullName evidence="1">Uncharacterized protein</fullName>
    </submittedName>
</protein>
<evidence type="ECO:0000313" key="2">
    <source>
        <dbReference type="Proteomes" id="UP001195483"/>
    </source>
</evidence>
<dbReference type="InterPro" id="IPR027814">
    <property type="entry name" value="DUF4562"/>
</dbReference>
<name>A0AAE0RW18_9BIVA</name>
<dbReference type="PANTHER" id="PTHR34833">
    <property type="entry name" value="GENE, 17359-RELATED"/>
    <property type="match status" value="1"/>
</dbReference>
<comment type="caution">
    <text evidence="1">The sequence shown here is derived from an EMBL/GenBank/DDBJ whole genome shotgun (WGS) entry which is preliminary data.</text>
</comment>
<dbReference type="Pfam" id="PF15123">
    <property type="entry name" value="DUF4562"/>
    <property type="match status" value="1"/>
</dbReference>
<evidence type="ECO:0000313" key="1">
    <source>
        <dbReference type="EMBL" id="KAK3580703.1"/>
    </source>
</evidence>
<dbReference type="Proteomes" id="UP001195483">
    <property type="component" value="Unassembled WGS sequence"/>
</dbReference>